<accession>A0A9D5K9I5</accession>
<dbReference type="InterPro" id="IPR011040">
    <property type="entry name" value="Sialidase"/>
</dbReference>
<dbReference type="CDD" id="cd15482">
    <property type="entry name" value="Sialidase_non-viral"/>
    <property type="match status" value="1"/>
</dbReference>
<feature type="non-terminal residue" evidence="4">
    <location>
        <position position="262"/>
    </location>
</feature>
<organism evidence="4 5">
    <name type="scientific">candidate division WOR-3 bacterium</name>
    <dbReference type="NCBI Taxonomy" id="2052148"/>
    <lineage>
        <taxon>Bacteria</taxon>
        <taxon>Bacteria division WOR-3</taxon>
    </lineage>
</organism>
<dbReference type="AlphaFoldDB" id="A0A9D5K9I5"/>
<feature type="signal peptide" evidence="2">
    <location>
        <begin position="1"/>
        <end position="21"/>
    </location>
</feature>
<evidence type="ECO:0000256" key="2">
    <source>
        <dbReference type="SAM" id="SignalP"/>
    </source>
</evidence>
<keyword evidence="2" id="KW-0732">Signal</keyword>
<feature type="region of interest" description="Disordered" evidence="1">
    <location>
        <begin position="235"/>
        <end position="262"/>
    </location>
</feature>
<feature type="chain" id="PRO_5038758096" description="Sialidase domain-containing protein" evidence="2">
    <location>
        <begin position="22"/>
        <end position="262"/>
    </location>
</feature>
<dbReference type="SUPFAM" id="SSF50939">
    <property type="entry name" value="Sialidases"/>
    <property type="match status" value="1"/>
</dbReference>
<evidence type="ECO:0000256" key="1">
    <source>
        <dbReference type="SAM" id="MobiDB-lite"/>
    </source>
</evidence>
<dbReference type="InterPro" id="IPR036278">
    <property type="entry name" value="Sialidase_sf"/>
</dbReference>
<evidence type="ECO:0000259" key="3">
    <source>
        <dbReference type="Pfam" id="PF13088"/>
    </source>
</evidence>
<name>A0A9D5K9I5_UNCW3</name>
<feature type="domain" description="Sialidase" evidence="3">
    <location>
        <begin position="24"/>
        <end position="262"/>
    </location>
</feature>
<dbReference type="Pfam" id="PF13088">
    <property type="entry name" value="BNR_2"/>
    <property type="match status" value="1"/>
</dbReference>
<gene>
    <name evidence="4" type="ORF">GF359_02710</name>
</gene>
<reference evidence="4" key="1">
    <citation type="submission" date="2019-11" db="EMBL/GenBank/DDBJ databases">
        <title>Microbial mats filling the niche in hypersaline microbial mats.</title>
        <authorList>
            <person name="Wong H.L."/>
            <person name="Macleod F.I."/>
            <person name="White R.A. III"/>
            <person name="Burns B.P."/>
        </authorList>
    </citation>
    <scope>NUCLEOTIDE SEQUENCE</scope>
    <source>
        <strain evidence="4">Bin_327</strain>
    </source>
</reference>
<comment type="caution">
    <text evidence="4">The sequence shown here is derived from an EMBL/GenBank/DDBJ whole genome shotgun (WGS) entry which is preliminary data.</text>
</comment>
<dbReference type="Proteomes" id="UP000630660">
    <property type="component" value="Unassembled WGS sequence"/>
</dbReference>
<evidence type="ECO:0000313" key="5">
    <source>
        <dbReference type="Proteomes" id="UP000630660"/>
    </source>
</evidence>
<evidence type="ECO:0000313" key="4">
    <source>
        <dbReference type="EMBL" id="MBD3364105.1"/>
    </source>
</evidence>
<protein>
    <recommendedName>
        <fullName evidence="3">Sialidase domain-containing protein</fullName>
    </recommendedName>
</protein>
<proteinExistence type="predicted"/>
<sequence>MSKSVLLITACLMLLPPVGLAAQVWDTDQRLTDDIANSFTGQNNGWRVTASGDTVHVVWFDGCNGNNEIYYKRSTDGGASWDSDTRLTNDDSTSNDPSIAISGSTVHVVWDDKRDGNRELYYKRSADGGANWGADVSLTAEDDSTSTKPIVAVSNDTVHVVWYDKRDGSFNIFYKRSTDGGTTWGADTPLTDEYASSAHPSIAVSGQNVHVVWDDERGERDEIYYIHSADGGATWGTETPLTADDDSSSVYPSVAVSGDTVH</sequence>
<dbReference type="Gene3D" id="2.120.10.10">
    <property type="match status" value="2"/>
</dbReference>
<dbReference type="EMBL" id="WJKJ01000084">
    <property type="protein sequence ID" value="MBD3364105.1"/>
    <property type="molecule type" value="Genomic_DNA"/>
</dbReference>